<reference evidence="1" key="1">
    <citation type="journal article" date="2014" name="Front. Microbiol.">
        <title>High frequency of phylogenetically diverse reductive dehalogenase-homologous genes in deep subseafloor sedimentary metagenomes.</title>
        <authorList>
            <person name="Kawai M."/>
            <person name="Futagami T."/>
            <person name="Toyoda A."/>
            <person name="Takaki Y."/>
            <person name="Nishi S."/>
            <person name="Hori S."/>
            <person name="Arai W."/>
            <person name="Tsubouchi T."/>
            <person name="Morono Y."/>
            <person name="Uchiyama I."/>
            <person name="Ito T."/>
            <person name="Fujiyama A."/>
            <person name="Inagaki F."/>
            <person name="Takami H."/>
        </authorList>
    </citation>
    <scope>NUCLEOTIDE SEQUENCE</scope>
    <source>
        <strain evidence="1">Expedition CK06-06</strain>
    </source>
</reference>
<accession>X1ALT0</accession>
<organism evidence="1">
    <name type="scientific">marine sediment metagenome</name>
    <dbReference type="NCBI Taxonomy" id="412755"/>
    <lineage>
        <taxon>unclassified sequences</taxon>
        <taxon>metagenomes</taxon>
        <taxon>ecological metagenomes</taxon>
    </lineage>
</organism>
<gene>
    <name evidence="1" type="ORF">S01H4_18513</name>
</gene>
<dbReference type="EMBL" id="BART01008215">
    <property type="protein sequence ID" value="GAG70437.1"/>
    <property type="molecule type" value="Genomic_DNA"/>
</dbReference>
<name>X1ALT0_9ZZZZ</name>
<protein>
    <submittedName>
        <fullName evidence="1">Uncharacterized protein</fullName>
    </submittedName>
</protein>
<proteinExistence type="predicted"/>
<comment type="caution">
    <text evidence="1">The sequence shown here is derived from an EMBL/GenBank/DDBJ whole genome shotgun (WGS) entry which is preliminary data.</text>
</comment>
<sequence>MINDFNQHLSGGWYIAEMPTEEDVKKQIFQRTIDRKKPFGVLCQNTLEEAKQYCKVAKLKGLFCEYQKREKRHDCYSPYK</sequence>
<dbReference type="AlphaFoldDB" id="X1ALT0"/>
<evidence type="ECO:0000313" key="1">
    <source>
        <dbReference type="EMBL" id="GAG70437.1"/>
    </source>
</evidence>